<keyword evidence="6 8" id="KW-0472">Membrane</keyword>
<feature type="transmembrane region" description="Helical" evidence="8">
    <location>
        <begin position="292"/>
        <end position="311"/>
    </location>
</feature>
<evidence type="ECO:0000256" key="1">
    <source>
        <dbReference type="ARBA" id="ARBA00004651"/>
    </source>
</evidence>
<keyword evidence="2" id="KW-1003">Cell membrane</keyword>
<keyword evidence="3" id="KW-0808">Transferase</keyword>
<reference evidence="9 10" key="1">
    <citation type="submission" date="2019-06" db="EMBL/GenBank/DDBJ databases">
        <title>Genome sequencing of plant associated microbes to promote plant fitness in Sorghum bicolor and Oryza sativa.</title>
        <authorList>
            <person name="Coleman-Derr D."/>
        </authorList>
    </citation>
    <scope>NUCLEOTIDE SEQUENCE [LARGE SCALE GENOMIC DNA]</scope>
    <source>
        <strain evidence="9 10">KV-663</strain>
    </source>
</reference>
<dbReference type="Pfam" id="PF09594">
    <property type="entry name" value="GT87"/>
    <property type="match status" value="1"/>
</dbReference>
<feature type="transmembrane region" description="Helical" evidence="8">
    <location>
        <begin position="388"/>
        <end position="411"/>
    </location>
</feature>
<proteinExistence type="inferred from homology"/>
<name>A0A543I1T0_9MICO</name>
<feature type="transmembrane region" description="Helical" evidence="8">
    <location>
        <begin position="117"/>
        <end position="142"/>
    </location>
</feature>
<protein>
    <submittedName>
        <fullName evidence="9">Uncharacterized protein DUF2029</fullName>
    </submittedName>
</protein>
<evidence type="ECO:0000256" key="2">
    <source>
        <dbReference type="ARBA" id="ARBA00022475"/>
    </source>
</evidence>
<dbReference type="InterPro" id="IPR018584">
    <property type="entry name" value="GT87"/>
</dbReference>
<comment type="subcellular location">
    <subcellularLocation>
        <location evidence="1">Cell membrane</location>
        <topology evidence="1">Multi-pass membrane protein</topology>
    </subcellularLocation>
</comment>
<dbReference type="AlphaFoldDB" id="A0A543I1T0"/>
<dbReference type="EMBL" id="VFPM01000001">
    <property type="protein sequence ID" value="TQM64556.1"/>
    <property type="molecule type" value="Genomic_DNA"/>
</dbReference>
<dbReference type="Proteomes" id="UP000316747">
    <property type="component" value="Unassembled WGS sequence"/>
</dbReference>
<comment type="caution">
    <text evidence="9">The sequence shown here is derived from an EMBL/GenBank/DDBJ whole genome shotgun (WGS) entry which is preliminary data.</text>
</comment>
<feature type="transmembrane region" description="Helical" evidence="8">
    <location>
        <begin position="228"/>
        <end position="248"/>
    </location>
</feature>
<feature type="transmembrane region" description="Helical" evidence="8">
    <location>
        <begin position="163"/>
        <end position="191"/>
    </location>
</feature>
<evidence type="ECO:0000256" key="3">
    <source>
        <dbReference type="ARBA" id="ARBA00022679"/>
    </source>
</evidence>
<dbReference type="GO" id="GO:0016758">
    <property type="term" value="F:hexosyltransferase activity"/>
    <property type="evidence" value="ECO:0007669"/>
    <property type="project" value="InterPro"/>
</dbReference>
<evidence type="ECO:0000256" key="5">
    <source>
        <dbReference type="ARBA" id="ARBA00022989"/>
    </source>
</evidence>
<feature type="transmembrane region" description="Helical" evidence="8">
    <location>
        <begin position="31"/>
        <end position="49"/>
    </location>
</feature>
<feature type="transmembrane region" description="Helical" evidence="8">
    <location>
        <begin position="197"/>
        <end position="221"/>
    </location>
</feature>
<evidence type="ECO:0000256" key="8">
    <source>
        <dbReference type="SAM" id="Phobius"/>
    </source>
</evidence>
<evidence type="ECO:0000313" key="10">
    <source>
        <dbReference type="Proteomes" id="UP000316747"/>
    </source>
</evidence>
<accession>A0A543I1T0</accession>
<dbReference type="GO" id="GO:0005886">
    <property type="term" value="C:plasma membrane"/>
    <property type="evidence" value="ECO:0007669"/>
    <property type="project" value="UniProtKB-SubCell"/>
</dbReference>
<feature type="transmembrane region" description="Helical" evidence="8">
    <location>
        <begin position="363"/>
        <end position="381"/>
    </location>
</feature>
<gene>
    <name evidence="9" type="ORF">FBY41_0925</name>
</gene>
<evidence type="ECO:0000256" key="6">
    <source>
        <dbReference type="ARBA" id="ARBA00023136"/>
    </source>
</evidence>
<keyword evidence="4 8" id="KW-0812">Transmembrane</keyword>
<evidence type="ECO:0000256" key="4">
    <source>
        <dbReference type="ARBA" id="ARBA00022692"/>
    </source>
</evidence>
<keyword evidence="10" id="KW-1185">Reference proteome</keyword>
<feature type="transmembrane region" description="Helical" evidence="8">
    <location>
        <begin position="323"/>
        <end position="343"/>
    </location>
</feature>
<sequence length="427" mass="45776">MAGTGYARDRAVTLAAIALARCDSLLTRERLRVYPVLLLSIWLLMYAIVAHTSPDWVALPDFVARWTGGRLLLDGHAEALYDPAVQSELQATELHTTALSYFVSPPFVALAMLPFALLPYAVAAALWTVLSIAALLCSLALLRPMAPSVIRRHWRRTLALATAFYATLELLGSGQDTAFVLLAVCGAIRLLSLGREGLAGAVLALGLAKPQLVFLAPLLLVAQRRWRAVTAFVAAGAALLLMSIWIVGLDGVVDWLTLPTSPLYASEVQQGQAWKAVSVSAFITGLAPLSLGAWWTAAAYVIGLAACYPTLRAVGRQSRSGSLVSWTIILMATAVASPHFMLYDLVLLLPALWGLAEIAWKPTTRGLVAVVFVIAWLVAPLHTVTSPLGWPLSILGTAWIAVPLCLLWWTLITAKPTGFGSLSGDTR</sequence>
<organism evidence="9 10">
    <name type="scientific">Humibacillus xanthopallidus</name>
    <dbReference type="NCBI Taxonomy" id="412689"/>
    <lineage>
        <taxon>Bacteria</taxon>
        <taxon>Bacillati</taxon>
        <taxon>Actinomycetota</taxon>
        <taxon>Actinomycetes</taxon>
        <taxon>Micrococcales</taxon>
        <taxon>Intrasporangiaceae</taxon>
        <taxon>Humibacillus</taxon>
    </lineage>
</organism>
<evidence type="ECO:0000313" key="9">
    <source>
        <dbReference type="EMBL" id="TQM64556.1"/>
    </source>
</evidence>
<keyword evidence="5 8" id="KW-1133">Transmembrane helix</keyword>
<comment type="similarity">
    <text evidence="7">Belongs to the glycosyltransferase 87 family.</text>
</comment>
<evidence type="ECO:0000256" key="7">
    <source>
        <dbReference type="ARBA" id="ARBA00024033"/>
    </source>
</evidence>